<reference evidence="1" key="1">
    <citation type="submission" date="2019-04" db="EMBL/GenBank/DDBJ databases">
        <authorList>
            <person name="Alioto T."/>
            <person name="Alioto T."/>
        </authorList>
    </citation>
    <scope>NUCLEOTIDE SEQUENCE [LARGE SCALE GENOMIC DNA]</scope>
</reference>
<keyword evidence="2" id="KW-1185">Reference proteome</keyword>
<dbReference type="AlphaFoldDB" id="A0A5E4CLE4"/>
<comment type="caution">
    <text evidence="1">The sequence shown here is derived from an EMBL/GenBank/DDBJ whole genome shotgun (WGS) entry which is preliminary data.</text>
</comment>
<evidence type="ECO:0000313" key="2">
    <source>
        <dbReference type="Proteomes" id="UP000335636"/>
    </source>
</evidence>
<evidence type="ECO:0000313" key="1">
    <source>
        <dbReference type="EMBL" id="VTJ82606.1"/>
    </source>
</evidence>
<gene>
    <name evidence="1" type="ORF">MONAX_5E020092</name>
</gene>
<proteinExistence type="predicted"/>
<accession>A0A5E4CLE4</accession>
<protein>
    <submittedName>
        <fullName evidence="1">Uncharacterized protein</fullName>
    </submittedName>
</protein>
<organism evidence="1 2">
    <name type="scientific">Marmota monax</name>
    <name type="common">Woodchuck</name>
    <dbReference type="NCBI Taxonomy" id="9995"/>
    <lineage>
        <taxon>Eukaryota</taxon>
        <taxon>Metazoa</taxon>
        <taxon>Chordata</taxon>
        <taxon>Craniata</taxon>
        <taxon>Vertebrata</taxon>
        <taxon>Euteleostomi</taxon>
        <taxon>Mammalia</taxon>
        <taxon>Eutheria</taxon>
        <taxon>Euarchontoglires</taxon>
        <taxon>Glires</taxon>
        <taxon>Rodentia</taxon>
        <taxon>Sciuromorpha</taxon>
        <taxon>Sciuridae</taxon>
        <taxon>Xerinae</taxon>
        <taxon>Marmotini</taxon>
        <taxon>Marmota</taxon>
    </lineage>
</organism>
<dbReference type="EMBL" id="CABDUW010001559">
    <property type="protein sequence ID" value="VTJ82606.1"/>
    <property type="molecule type" value="Genomic_DNA"/>
</dbReference>
<sequence length="158" mass="17018">MASQRRQHSVSLHDPVLDYGNFALLRVIEDPSTADPAQESWPPCLAGLRHWNRTPDSDYLPTQVSGALAGPPASAPAQNCQTLIPSRTLSRYPHSGTSAATPVWTPIYQRGALPVASILGLNSYCHSPLLTVACLHLGTSCTLKKADSCNTAQHRTHL</sequence>
<name>A0A5E4CLE4_MARMO</name>
<dbReference type="Proteomes" id="UP000335636">
    <property type="component" value="Unassembled WGS sequence"/>
</dbReference>